<dbReference type="GO" id="GO:0006370">
    <property type="term" value="P:7-methylguanosine mRNA capping"/>
    <property type="evidence" value="ECO:0007669"/>
    <property type="project" value="TreeGrafter"/>
</dbReference>
<dbReference type="Proteomes" id="UP000295192">
    <property type="component" value="Unassembled WGS sequence"/>
</dbReference>
<gene>
    <name evidence="9" type="ORF">AWZ03_007175</name>
</gene>
<evidence type="ECO:0000256" key="2">
    <source>
        <dbReference type="ARBA" id="ARBA00021134"/>
    </source>
</evidence>
<feature type="binding site" evidence="7">
    <location>
        <position position="218"/>
    </location>
    <ligand>
        <name>S-adenosyl-L-methionine</name>
        <dbReference type="ChEBI" id="CHEBI:59789"/>
    </ligand>
</feature>
<dbReference type="SUPFAM" id="SSF53335">
    <property type="entry name" value="S-adenosyl-L-methionine-dependent methyltransferases"/>
    <property type="match status" value="1"/>
</dbReference>
<evidence type="ECO:0000256" key="5">
    <source>
        <dbReference type="ARBA" id="ARBA00022691"/>
    </source>
</evidence>
<feature type="binding site" evidence="7">
    <location>
        <position position="148"/>
    </location>
    <ligand>
        <name>S-adenosyl-L-methionine</name>
        <dbReference type="ChEBI" id="CHEBI:59789"/>
    </ligand>
</feature>
<dbReference type="InterPro" id="IPR050851">
    <property type="entry name" value="mRNA_Cap_2O-Ribose_MeTrfase"/>
</dbReference>
<feature type="active site" description="Proton acceptor" evidence="7">
    <location>
        <position position="258"/>
    </location>
</feature>
<dbReference type="InterPro" id="IPR002877">
    <property type="entry name" value="RNA_MeTrfase_FtsJ_dom"/>
</dbReference>
<evidence type="ECO:0000256" key="4">
    <source>
        <dbReference type="ARBA" id="ARBA00022679"/>
    </source>
</evidence>
<evidence type="ECO:0000259" key="8">
    <source>
        <dbReference type="PROSITE" id="PS51614"/>
    </source>
</evidence>
<dbReference type="OrthoDB" id="429597at2759"/>
<reference evidence="9 10" key="1">
    <citation type="journal article" date="2019" name="J. Hered.">
        <title>An Improved Genome Assembly for Drosophila navojoa, the Basal Species in the mojavensis Cluster.</title>
        <authorList>
            <person name="Vanderlinde T."/>
            <person name="Dupim E.G."/>
            <person name="Nazario-Yepiz N.O."/>
            <person name="Carvalho A.B."/>
        </authorList>
    </citation>
    <scope>NUCLEOTIDE SEQUENCE [LARGE SCALE GENOMIC DNA]</scope>
    <source>
        <strain evidence="9">Navoj_Jal97</strain>
        <tissue evidence="9">Whole organism</tissue>
    </source>
</reference>
<dbReference type="OMA" id="EFVTVAW"/>
<dbReference type="PANTHER" id="PTHR16121">
    <property type="entry name" value="CAP-SPECIFIC MRNA (NUCLEOSIDE-2'-O-)-METHYLTRANSFERASE 1-RELATED"/>
    <property type="match status" value="1"/>
</dbReference>
<evidence type="ECO:0000256" key="3">
    <source>
        <dbReference type="ARBA" id="ARBA00022603"/>
    </source>
</evidence>
<evidence type="ECO:0000256" key="1">
    <source>
        <dbReference type="ARBA" id="ARBA00012770"/>
    </source>
</evidence>
<dbReference type="STRING" id="7232.A0A484BF44"/>
<name>A0A484BF44_DRONA</name>
<feature type="binding site" evidence="7">
    <location>
        <position position="127"/>
    </location>
    <ligand>
        <name>S-adenosyl-L-methionine</name>
        <dbReference type="ChEBI" id="CHEBI:59789"/>
    </ligand>
</feature>
<dbReference type="PANTHER" id="PTHR16121:SF2">
    <property type="entry name" value="CAP-SPECIFIC MRNA (NUCLEOSIDE-2'-O-)-METHYLTRANSFERASE 2"/>
    <property type="match status" value="1"/>
</dbReference>
<sequence length="697" mass="80572">MRPKLNIREEVEQLFEKKFQYQKPRNEAWLLPAQKPLFGEFYQYESLQELKEQLNNVKSKLNNYGVQEWSTHTNRRDPSGEISWRLKNETKAEFVTVAWCKFFECLHRYPLIKQPELNTLHLCEAPGAFITALNHYLHSTYTKEEVNWHWRSTTLNPYYEGNALNEMITDDRFIFHTLHNWLFHRDFTGNLLNVENIEHMRDVCAKDLPAGVQLITADGSIDCSAQPDCQEEIVARLLFAEILSALHILSPSGNFVIKMFTLFEACSVSIMFMLNCVFERVHIFKPATSKRGNSEVYVICLNYQKDTPGLPHLLEAMRARLAKPNDTMVMPLFAKSQIPNDFLMQHNIACRLFLKLQEEAIESSIYAYESKDRYYLRHLHQLRGVVSSMYYNRYKVRPLAEELCIVQQADINKALGFSVPVYGGSYTERENLRQGDLLKQIYCLRREFNQLEKCPTGLRSYSHAKLHVKQLQLQPCRGAPIGQLLSSLFASEPVLLLRLRLLQTFDLDPLWQTAAKCSLFDGNNHIMRAFDYAPDSPADESTFYKVQRRFFVALVDSLVEQRPAKIVFQSFLFLSHYAASVLLLLAEQIYAETQFENQIITLSGLSTEAKALEQLQQLQRVLWEDVTDGLDTLHSLLPLQQLHKNPFASALILYNNTVLVSCYRRMLGEEAFPTRFSLEQAQEAATPAINETATIVC</sequence>
<dbReference type="GO" id="GO:0004483">
    <property type="term" value="F:methyltransferase cap1 activity"/>
    <property type="evidence" value="ECO:0007669"/>
    <property type="project" value="TreeGrafter"/>
</dbReference>
<dbReference type="GO" id="GO:0032259">
    <property type="term" value="P:methylation"/>
    <property type="evidence" value="ECO:0007669"/>
    <property type="project" value="UniProtKB-KW"/>
</dbReference>
<keyword evidence="5 7" id="KW-0949">S-adenosyl-L-methionine</keyword>
<dbReference type="EC" id="2.1.1.296" evidence="1"/>
<dbReference type="Gene3D" id="3.40.50.12760">
    <property type="match status" value="1"/>
</dbReference>
<dbReference type="GO" id="GO:0005634">
    <property type="term" value="C:nucleus"/>
    <property type="evidence" value="ECO:0007669"/>
    <property type="project" value="UniProtKB-ARBA"/>
</dbReference>
<dbReference type="PROSITE" id="PS51614">
    <property type="entry name" value="SAM_MT_ADRIFT"/>
    <property type="match status" value="1"/>
</dbReference>
<evidence type="ECO:0000256" key="6">
    <source>
        <dbReference type="ARBA" id="ARBA00049477"/>
    </source>
</evidence>
<comment type="catalytic activity">
    <reaction evidence="6">
        <text>a 5'-end (N(7)-methyl 5'-triphosphoguanosine)-(2'-O-methyl-ribonucleoside)-(ribonucleotide) in mRNA + S-adenosyl-L-methionine = a 5'-end (N(7)-methyl 5'-triphosphoguanosine)-(2'-O-methyl-ribonucleoside)-(2'-O-methyl-ribonucleotide) in mRNA + S-adenosyl-L-homocysteine + H(+)</text>
        <dbReference type="Rhea" id="RHEA:67024"/>
        <dbReference type="Rhea" id="RHEA-COMP:17169"/>
        <dbReference type="Rhea" id="RHEA-COMP:17170"/>
        <dbReference type="ChEBI" id="CHEBI:15378"/>
        <dbReference type="ChEBI" id="CHEBI:57856"/>
        <dbReference type="ChEBI" id="CHEBI:59789"/>
        <dbReference type="ChEBI" id="CHEBI:167612"/>
        <dbReference type="ChEBI" id="CHEBI:167614"/>
        <dbReference type="EC" id="2.1.1.296"/>
    </reaction>
</comment>
<comment type="caution">
    <text evidence="9">The sequence shown here is derived from an EMBL/GenBank/DDBJ whole genome shotgun (WGS) entry which is preliminary data.</text>
</comment>
<organism evidence="9 10">
    <name type="scientific">Drosophila navojoa</name>
    <name type="common">Fruit fly</name>
    <dbReference type="NCBI Taxonomy" id="7232"/>
    <lineage>
        <taxon>Eukaryota</taxon>
        <taxon>Metazoa</taxon>
        <taxon>Ecdysozoa</taxon>
        <taxon>Arthropoda</taxon>
        <taxon>Hexapoda</taxon>
        <taxon>Insecta</taxon>
        <taxon>Pterygota</taxon>
        <taxon>Neoptera</taxon>
        <taxon>Endopterygota</taxon>
        <taxon>Diptera</taxon>
        <taxon>Brachycera</taxon>
        <taxon>Muscomorpha</taxon>
        <taxon>Ephydroidea</taxon>
        <taxon>Drosophilidae</taxon>
        <taxon>Drosophila</taxon>
    </lineage>
</organism>
<proteinExistence type="predicted"/>
<keyword evidence="10" id="KW-1185">Reference proteome</keyword>
<protein>
    <recommendedName>
        <fullName evidence="2">Cap-specific mRNA (nucleoside-2'-O-)-methyltransferase 2</fullName>
        <ecNumber evidence="1">2.1.1.296</ecNumber>
    </recommendedName>
</protein>
<dbReference type="EMBL" id="LSRL02000059">
    <property type="protein sequence ID" value="TDG46401.1"/>
    <property type="molecule type" value="Genomic_DNA"/>
</dbReference>
<accession>A0A484BF44</accession>
<dbReference type="GO" id="GO:0005737">
    <property type="term" value="C:cytoplasm"/>
    <property type="evidence" value="ECO:0007669"/>
    <property type="project" value="TreeGrafter"/>
</dbReference>
<dbReference type="KEGG" id="dnv:108654171"/>
<keyword evidence="4 7" id="KW-0808">Transferase</keyword>
<dbReference type="GO" id="GO:0120550">
    <property type="term" value="F:methyltransferase cap2 activity"/>
    <property type="evidence" value="ECO:0007669"/>
    <property type="project" value="UniProtKB-EC"/>
</dbReference>
<dbReference type="InterPro" id="IPR025807">
    <property type="entry name" value="Adrift-typ_MeTrfase"/>
</dbReference>
<evidence type="ECO:0000313" key="9">
    <source>
        <dbReference type="EMBL" id="TDG46401.1"/>
    </source>
</evidence>
<keyword evidence="3 7" id="KW-0489">Methyltransferase</keyword>
<evidence type="ECO:0000256" key="7">
    <source>
        <dbReference type="PROSITE-ProRule" id="PRU00946"/>
    </source>
</evidence>
<evidence type="ECO:0000313" key="10">
    <source>
        <dbReference type="Proteomes" id="UP000295192"/>
    </source>
</evidence>
<feature type="domain" description="Adrift-type SAM-dependent 2'-O-MTase" evidence="8">
    <location>
        <begin position="93"/>
        <end position="305"/>
    </location>
</feature>
<dbReference type="Pfam" id="PF01728">
    <property type="entry name" value="FtsJ"/>
    <property type="match status" value="1"/>
</dbReference>
<dbReference type="AlphaFoldDB" id="A0A484BF44"/>
<dbReference type="InterPro" id="IPR029063">
    <property type="entry name" value="SAM-dependent_MTases_sf"/>
</dbReference>